<organism evidence="1 2">
    <name type="scientific">Aspergillus keveii</name>
    <dbReference type="NCBI Taxonomy" id="714993"/>
    <lineage>
        <taxon>Eukaryota</taxon>
        <taxon>Fungi</taxon>
        <taxon>Dikarya</taxon>
        <taxon>Ascomycota</taxon>
        <taxon>Pezizomycotina</taxon>
        <taxon>Eurotiomycetes</taxon>
        <taxon>Eurotiomycetidae</taxon>
        <taxon>Eurotiales</taxon>
        <taxon>Aspergillaceae</taxon>
        <taxon>Aspergillus</taxon>
        <taxon>Aspergillus subgen. Nidulantes</taxon>
    </lineage>
</organism>
<sequence>MPYADRVSILSTILAFEAFEAAIATQATTTPADHVIVSLDPSKPKESLCGPDVAMSFWAEDARFKVIMHTMKFIGFIGSSDSSGFTILSRPFTTLRQFGFGALHSETCTTSTLGAGVFEPEVIPISSYGVGSMVDAESGN</sequence>
<evidence type="ECO:0000313" key="1">
    <source>
        <dbReference type="EMBL" id="KAL2784303.1"/>
    </source>
</evidence>
<comment type="caution">
    <text evidence="1">The sequence shown here is derived from an EMBL/GenBank/DDBJ whole genome shotgun (WGS) entry which is preliminary data.</text>
</comment>
<accession>A0ABR4FMM6</accession>
<dbReference type="Proteomes" id="UP001610563">
    <property type="component" value="Unassembled WGS sequence"/>
</dbReference>
<gene>
    <name evidence="1" type="ORF">BJX66DRAFT_344175</name>
</gene>
<name>A0ABR4FMM6_9EURO</name>
<dbReference type="EMBL" id="JBFTWV010000185">
    <property type="protein sequence ID" value="KAL2784303.1"/>
    <property type="molecule type" value="Genomic_DNA"/>
</dbReference>
<protein>
    <submittedName>
        <fullName evidence="1">Uncharacterized protein</fullName>
    </submittedName>
</protein>
<proteinExistence type="predicted"/>
<reference evidence="1 2" key="1">
    <citation type="submission" date="2024-07" db="EMBL/GenBank/DDBJ databases">
        <title>Section-level genome sequencing and comparative genomics of Aspergillus sections Usti and Cavernicolus.</title>
        <authorList>
            <consortium name="Lawrence Berkeley National Laboratory"/>
            <person name="Nybo J.L."/>
            <person name="Vesth T.C."/>
            <person name="Theobald S."/>
            <person name="Frisvad J.C."/>
            <person name="Larsen T.O."/>
            <person name="Kjaerboelling I."/>
            <person name="Rothschild-Mancinelli K."/>
            <person name="Lyhne E.K."/>
            <person name="Kogle M.E."/>
            <person name="Barry K."/>
            <person name="Clum A."/>
            <person name="Na H."/>
            <person name="Ledsgaard L."/>
            <person name="Lin J."/>
            <person name="Lipzen A."/>
            <person name="Kuo A."/>
            <person name="Riley R."/>
            <person name="Mondo S."/>
            <person name="Labutti K."/>
            <person name="Haridas S."/>
            <person name="Pangalinan J."/>
            <person name="Salamov A.A."/>
            <person name="Simmons B.A."/>
            <person name="Magnuson J.K."/>
            <person name="Chen J."/>
            <person name="Drula E."/>
            <person name="Henrissat B."/>
            <person name="Wiebenga A."/>
            <person name="Lubbers R.J."/>
            <person name="Gomes A.C."/>
            <person name="Makela M.R."/>
            <person name="Stajich J."/>
            <person name="Grigoriev I.V."/>
            <person name="Mortensen U.H."/>
            <person name="De Vries R.P."/>
            <person name="Baker S.E."/>
            <person name="Andersen M.R."/>
        </authorList>
    </citation>
    <scope>NUCLEOTIDE SEQUENCE [LARGE SCALE GENOMIC DNA]</scope>
    <source>
        <strain evidence="1 2">CBS 209.92</strain>
    </source>
</reference>
<keyword evidence="2" id="KW-1185">Reference proteome</keyword>
<evidence type="ECO:0000313" key="2">
    <source>
        <dbReference type="Proteomes" id="UP001610563"/>
    </source>
</evidence>